<name>A0ABT4TX71_9ACTN</name>
<gene>
    <name evidence="1" type="ORF">O4J56_01375</name>
</gene>
<protein>
    <recommendedName>
        <fullName evidence="3">HEAT repeat domain-containing protein</fullName>
    </recommendedName>
</protein>
<evidence type="ECO:0008006" key="3">
    <source>
        <dbReference type="Google" id="ProtNLM"/>
    </source>
</evidence>
<comment type="caution">
    <text evidence="1">The sequence shown here is derived from an EMBL/GenBank/DDBJ whole genome shotgun (WGS) entry which is preliminary data.</text>
</comment>
<evidence type="ECO:0000313" key="2">
    <source>
        <dbReference type="Proteomes" id="UP001527866"/>
    </source>
</evidence>
<dbReference type="RefSeq" id="WP_270683188.1">
    <property type="nucleotide sequence ID" value="NZ_JAQFWQ010000002.1"/>
</dbReference>
<keyword evidence="2" id="KW-1185">Reference proteome</keyword>
<dbReference type="Gene3D" id="1.25.10.10">
    <property type="entry name" value="Leucine-rich Repeat Variant"/>
    <property type="match status" value="1"/>
</dbReference>
<dbReference type="EMBL" id="JAQFWQ010000002">
    <property type="protein sequence ID" value="MDA2809275.1"/>
    <property type="molecule type" value="Genomic_DNA"/>
</dbReference>
<accession>A0ABT4TX71</accession>
<proteinExistence type="predicted"/>
<dbReference type="InterPro" id="IPR016024">
    <property type="entry name" value="ARM-type_fold"/>
</dbReference>
<evidence type="ECO:0000313" key="1">
    <source>
        <dbReference type="EMBL" id="MDA2809275.1"/>
    </source>
</evidence>
<dbReference type="SUPFAM" id="SSF48371">
    <property type="entry name" value="ARM repeat"/>
    <property type="match status" value="1"/>
</dbReference>
<dbReference type="Proteomes" id="UP001527866">
    <property type="component" value="Unassembled WGS sequence"/>
</dbReference>
<organism evidence="1 2">
    <name type="scientific">Nocardiopsis endophytica</name>
    <dbReference type="NCBI Taxonomy" id="3018445"/>
    <lineage>
        <taxon>Bacteria</taxon>
        <taxon>Bacillati</taxon>
        <taxon>Actinomycetota</taxon>
        <taxon>Actinomycetes</taxon>
        <taxon>Streptosporangiales</taxon>
        <taxon>Nocardiopsidaceae</taxon>
        <taxon>Nocardiopsis</taxon>
    </lineage>
</organism>
<sequence length="717" mass="76526">MTDFPGLDDVDWGSMGHAYGTAEDVPDMLRRMASGDPGERGKAFSEFYGAVHHQGDVYESTVAAVPFLIHALRDPAARDKDDLMALLASVGGVDIEDLHMVHDNVGYYEQVLEGSDPLTGGGDVARVVPPAEVLAGEDGDRPGFAEIIERNLQNGNTYARAAIAVAEGRPEYVRLLADPDPAIRETACMAAVAGVPDAETTAALLERLHEDEHPVVAESAATLLGIVAVRSRPEETAPIADGLAEAAVRNASPSVRMRAFTELMRRFPGRPSPLDTDAILDLVAGVRAEEVPPLQGDGDRSYYHRVLLTLVDYALDGRIDERWALLERLLERPDLESAVRTLTMVRELVEGWRGDHCALIARALDFLGAEDDDEEAVKVAVEAARVVITAGPVAAPLADAIGDVLESSDGGAVLEAATDLWAEIGDPRAPEIIEEMLDVEHWAEFALMKAQSMGAAGVDLGPALQEFLAARLAEEEPEYEAVKDAVRAVTAVGADASAAVPFLLAQEPGREVFELFGLIGAGAREAAPVLAGHMADGELPAWGPPLAANAYWLITGDPEPVLQVLARVIAERGACLDDALETAQLMGAAAAPLADLVRACVENPAEVRWRSWAVENRSRAAQALWAVTGDTEAGLAALLAAWNEQPSADIAEAFEQMGTAAAPAAPLLRRELAQWRRANLRRGVAIRVGDRHPDFRAARTDEELREACTRALAAIEG</sequence>
<reference evidence="1 2" key="1">
    <citation type="submission" date="2023-01" db="EMBL/GenBank/DDBJ databases">
        <title>Draft genome sequence of Nocardiopsis sp. RSe5-2 isolated from halophytes.</title>
        <authorList>
            <person name="Duangmal K."/>
            <person name="Chantavorakit T."/>
        </authorList>
    </citation>
    <scope>NUCLEOTIDE SEQUENCE [LARGE SCALE GENOMIC DNA]</scope>
    <source>
        <strain evidence="1 2">RSe5-2</strain>
    </source>
</reference>
<dbReference type="InterPro" id="IPR011989">
    <property type="entry name" value="ARM-like"/>
</dbReference>